<proteinExistence type="predicted"/>
<feature type="signal peptide" evidence="1">
    <location>
        <begin position="1"/>
        <end position="17"/>
    </location>
</feature>
<dbReference type="Proteomes" id="UP001226651">
    <property type="component" value="Chromosome"/>
</dbReference>
<name>A0ABY8YDC6_9GAMM</name>
<sequence length="96" mass="11394">MKKLVLIVLLFPFFTQAEVSEKDFIIDTINIVCAEHKDPEFCRWQVENISAVSSINTLTYYRCKLDNKKDKECLRAVEMFDYIQGQYDKNMNDMKK</sequence>
<protein>
    <submittedName>
        <fullName evidence="2">Uncharacterized protein</fullName>
    </submittedName>
</protein>
<evidence type="ECO:0000313" key="2">
    <source>
        <dbReference type="EMBL" id="WIV89977.1"/>
    </source>
</evidence>
<keyword evidence="1" id="KW-0732">Signal</keyword>
<gene>
    <name evidence="2" type="ORF">QQS39_08240</name>
</gene>
<dbReference type="EMBL" id="CP127389">
    <property type="protein sequence ID" value="WIV89977.1"/>
    <property type="molecule type" value="Genomic_DNA"/>
</dbReference>
<keyword evidence="3" id="KW-1185">Reference proteome</keyword>
<accession>A0ABY8YDC6</accession>
<organism evidence="2 3">
    <name type="scientific">Proteus appendicitidis</name>
    <dbReference type="NCBI Taxonomy" id="3034648"/>
    <lineage>
        <taxon>Bacteria</taxon>
        <taxon>Pseudomonadati</taxon>
        <taxon>Pseudomonadota</taxon>
        <taxon>Gammaproteobacteria</taxon>
        <taxon>Enterobacterales</taxon>
        <taxon>Morganellaceae</taxon>
        <taxon>Proteus</taxon>
    </lineage>
</organism>
<feature type="chain" id="PRO_5047038173" evidence="1">
    <location>
        <begin position="18"/>
        <end position="96"/>
    </location>
</feature>
<evidence type="ECO:0000256" key="1">
    <source>
        <dbReference type="SAM" id="SignalP"/>
    </source>
</evidence>
<evidence type="ECO:0000313" key="3">
    <source>
        <dbReference type="Proteomes" id="UP001226651"/>
    </source>
</evidence>
<reference evidence="2 3" key="1">
    <citation type="submission" date="2023-06" db="EMBL/GenBank/DDBJ databases">
        <title>Proteus appendicitidis sp. nov., isolated from the appendiceal pus of an appendicitis patient in Yongzhou, China.</title>
        <authorList>
            <person name="Cai X."/>
        </authorList>
    </citation>
    <scope>NUCLEOTIDE SEQUENCE [LARGE SCALE GENOMIC DNA]</scope>
    <source>
        <strain evidence="2 3">HZ0627</strain>
    </source>
</reference>
<dbReference type="RefSeq" id="WP_285805725.1">
    <property type="nucleotide sequence ID" value="NZ_CP127389.1"/>
</dbReference>